<proteinExistence type="predicted"/>
<protein>
    <recommendedName>
        <fullName evidence="1">DUF1659 domain-containing protein</fullName>
    </recommendedName>
</protein>
<dbReference type="PATRIC" id="fig|1423782.4.peg.1547"/>
<dbReference type="AlphaFoldDB" id="A0A0R1XM97"/>
<accession>A0A0R1XM97</accession>
<dbReference type="Pfam" id="PF07872">
    <property type="entry name" value="DUF1659"/>
    <property type="match status" value="1"/>
</dbReference>
<evidence type="ECO:0000259" key="1">
    <source>
        <dbReference type="Pfam" id="PF07872"/>
    </source>
</evidence>
<keyword evidence="3" id="KW-1185">Reference proteome</keyword>
<dbReference type="Proteomes" id="UP000051412">
    <property type="component" value="Unassembled WGS sequence"/>
</dbReference>
<reference evidence="2 3" key="1">
    <citation type="journal article" date="2015" name="Genome Announc.">
        <title>Expanding the biotechnology potential of lactobacilli through comparative genomics of 213 strains and associated genera.</title>
        <authorList>
            <person name="Sun Z."/>
            <person name="Harris H.M."/>
            <person name="McCann A."/>
            <person name="Guo C."/>
            <person name="Argimon S."/>
            <person name="Zhang W."/>
            <person name="Yang X."/>
            <person name="Jeffery I.B."/>
            <person name="Cooney J.C."/>
            <person name="Kagawa T.F."/>
            <person name="Liu W."/>
            <person name="Song Y."/>
            <person name="Salvetti E."/>
            <person name="Wrobel A."/>
            <person name="Rasinkangas P."/>
            <person name="Parkhill J."/>
            <person name="Rea M.C."/>
            <person name="O'Sullivan O."/>
            <person name="Ritari J."/>
            <person name="Douillard F.P."/>
            <person name="Paul Ross R."/>
            <person name="Yang R."/>
            <person name="Briner A.E."/>
            <person name="Felis G.E."/>
            <person name="de Vos W.M."/>
            <person name="Barrangou R."/>
            <person name="Klaenhammer T.R."/>
            <person name="Caufield P.W."/>
            <person name="Cui Y."/>
            <person name="Zhang H."/>
            <person name="O'Toole P.W."/>
        </authorList>
    </citation>
    <scope>NUCLEOTIDE SEQUENCE [LARGE SCALE GENOMIC DNA]</scope>
    <source>
        <strain evidence="2 3">DSM 6035</strain>
    </source>
</reference>
<name>A0A0R1XM97_9LACO</name>
<evidence type="ECO:0000313" key="2">
    <source>
        <dbReference type="EMBL" id="KRM30725.1"/>
    </source>
</evidence>
<sequence length="74" mass="8083">MLNMSMERQFKSAKVQLTLVGDKHPKGIKRLFNNVSQNVSGEQLAIVGSAIESLTGEKCTATNIITTDQFITAE</sequence>
<comment type="caution">
    <text evidence="2">The sequence shown here is derived from an EMBL/GenBank/DDBJ whole genome shotgun (WGS) entry which is preliminary data.</text>
</comment>
<evidence type="ECO:0000313" key="3">
    <source>
        <dbReference type="Proteomes" id="UP000051412"/>
    </source>
</evidence>
<dbReference type="InterPro" id="IPR012454">
    <property type="entry name" value="DUF1659"/>
</dbReference>
<organism evidence="2 3">
    <name type="scientific">Limosilactobacillus panis DSM 6035</name>
    <dbReference type="NCBI Taxonomy" id="1423782"/>
    <lineage>
        <taxon>Bacteria</taxon>
        <taxon>Bacillati</taxon>
        <taxon>Bacillota</taxon>
        <taxon>Bacilli</taxon>
        <taxon>Lactobacillales</taxon>
        <taxon>Lactobacillaceae</taxon>
        <taxon>Limosilactobacillus</taxon>
    </lineage>
</organism>
<gene>
    <name evidence="2" type="ORF">FD32_GL001489</name>
</gene>
<dbReference type="STRING" id="1423782.FD32_GL001489"/>
<dbReference type="EMBL" id="AZGM01000004">
    <property type="protein sequence ID" value="KRM30725.1"/>
    <property type="molecule type" value="Genomic_DNA"/>
</dbReference>
<feature type="domain" description="DUF1659" evidence="1">
    <location>
        <begin position="7"/>
        <end position="69"/>
    </location>
</feature>